<keyword evidence="2" id="KW-1185">Reference proteome</keyword>
<evidence type="ECO:0000313" key="2">
    <source>
        <dbReference type="Proteomes" id="UP001231649"/>
    </source>
</evidence>
<reference evidence="1" key="1">
    <citation type="submission" date="2023-03" db="EMBL/GenBank/DDBJ databases">
        <title>Chromosome-level genomes of two armyworms, Mythimna separata and Mythimna loreyi, provide insights into the biosynthesis and reception of sex pheromones.</title>
        <authorList>
            <person name="Zhao H."/>
        </authorList>
    </citation>
    <scope>NUCLEOTIDE SEQUENCE</scope>
    <source>
        <strain evidence="1">BeijingLab</strain>
    </source>
</reference>
<organism evidence="1 2">
    <name type="scientific">Mythimna loreyi</name>
    <dbReference type="NCBI Taxonomy" id="667449"/>
    <lineage>
        <taxon>Eukaryota</taxon>
        <taxon>Metazoa</taxon>
        <taxon>Ecdysozoa</taxon>
        <taxon>Arthropoda</taxon>
        <taxon>Hexapoda</taxon>
        <taxon>Insecta</taxon>
        <taxon>Pterygota</taxon>
        <taxon>Neoptera</taxon>
        <taxon>Endopterygota</taxon>
        <taxon>Lepidoptera</taxon>
        <taxon>Glossata</taxon>
        <taxon>Ditrysia</taxon>
        <taxon>Noctuoidea</taxon>
        <taxon>Noctuidae</taxon>
        <taxon>Noctuinae</taxon>
        <taxon>Hadenini</taxon>
        <taxon>Mythimna</taxon>
    </lineage>
</organism>
<dbReference type="Proteomes" id="UP001231649">
    <property type="component" value="Chromosome 29"/>
</dbReference>
<protein>
    <submittedName>
        <fullName evidence="1">Uncharacterized protein</fullName>
    </submittedName>
</protein>
<sequence>MSHAGRSCILSQNSRTMSNSRWETDMDILTDEELVKLVNDLKEKLNILILENEILEKTIMRLEPALMNGVYQALEYATRIPSGTSVNMLRAGVSKFGLEAFQSPSRTMNTTTSRHQTPSKILNSPSRASTRRADSKTKLSGGTVIFGASTRINVLERAELVSREMEVQVSSLNKARDRGAKQQALLKAKLEEVGLKEADIEKAIEMFRQQVLVDGWDQIAQRIPAEIWIRFMTEWVKITDSQIGKLRLRTSTLNTQYSKLKGQIKVKTELSESLRPVDFEKLEIENGECLQIIEHKFEQLGELKKMTGDANLNLTVHKKAMMEQNNYLSKVLSTIKNKKQLTIQLDKESEKIQVQVDALSLRLNEIRKVRLKYQVPNIMEYVEVKWMLTGLRHTIKVLETRNHIQQIALASINRKLQSMNEMAAKNKLQKENSNTKPPSKSITFVRQDPSFEFRI</sequence>
<name>A0ACC2Q3D0_9NEOP</name>
<evidence type="ECO:0000313" key="1">
    <source>
        <dbReference type="EMBL" id="KAJ8707241.1"/>
    </source>
</evidence>
<dbReference type="EMBL" id="CM056805">
    <property type="protein sequence ID" value="KAJ8707241.1"/>
    <property type="molecule type" value="Genomic_DNA"/>
</dbReference>
<comment type="caution">
    <text evidence="1">The sequence shown here is derived from an EMBL/GenBank/DDBJ whole genome shotgun (WGS) entry which is preliminary data.</text>
</comment>
<proteinExistence type="predicted"/>
<gene>
    <name evidence="1" type="ORF">PYW08_011375</name>
</gene>
<accession>A0ACC2Q3D0</accession>